<protein>
    <submittedName>
        <fullName evidence="1">Uncharacterized protein</fullName>
    </submittedName>
</protein>
<comment type="caution">
    <text evidence="1">The sequence shown here is derived from an EMBL/GenBank/DDBJ whole genome shotgun (WGS) entry which is preliminary data.</text>
</comment>
<organism evidence="1 2">
    <name type="scientific">Pseudomonas fluorescens</name>
    <dbReference type="NCBI Taxonomy" id="294"/>
    <lineage>
        <taxon>Bacteria</taxon>
        <taxon>Pseudomonadati</taxon>
        <taxon>Pseudomonadota</taxon>
        <taxon>Gammaproteobacteria</taxon>
        <taxon>Pseudomonadales</taxon>
        <taxon>Pseudomonadaceae</taxon>
        <taxon>Pseudomonas</taxon>
    </lineage>
</organism>
<proteinExistence type="predicted"/>
<dbReference type="EMBL" id="LUKJ01000002">
    <property type="protein sequence ID" value="KZN20630.1"/>
    <property type="molecule type" value="Genomic_DNA"/>
</dbReference>
<gene>
    <name evidence="1" type="ORF">A1D17_03570</name>
</gene>
<evidence type="ECO:0000313" key="1">
    <source>
        <dbReference type="EMBL" id="KZN20630.1"/>
    </source>
</evidence>
<evidence type="ECO:0000313" key="2">
    <source>
        <dbReference type="Proteomes" id="UP000076489"/>
    </source>
</evidence>
<sequence length="328" mass="35906">MDALIGFLPQLASRQRELITRLSGWGSWKEMIAACQGVRGIKASGHSIEHLLEQLSAHRDLLIHEFGIKPAYANHYLWNNPLGSVEIHTFNEAVPEALYGENEKPSSDLMQIIADLDRLNRGMLLGTDEGTARACGFIDPGVHLALCQYLGWELSLDTASAPIHGCVSADILGRVQNSELGVIEIYTTGLTSTPDDKIDEPFDLLLEWANTHQASIKAPLIILYPQPALRTLPQGPISIFGVLVTDGLAWNLPLSSAAKNLDDYLIDVMASPNLDAPSLFDIDFELALRFNSCKARVHDGMTKEQAQALIPKVYVEGSGWGKIKLEAS</sequence>
<reference evidence="1 2" key="2">
    <citation type="journal article" date="2018" name="Nature">
        <title>Mutant phenotypes for thousands of bacterial genes of unknown function.</title>
        <authorList>
            <person name="Price M.N."/>
            <person name="Wetmore K.M."/>
            <person name="Waters R.J."/>
            <person name="Callaghan M."/>
            <person name="Ray J."/>
            <person name="Liu H."/>
            <person name="Kuehl J.V."/>
            <person name="Melnyk R.A."/>
            <person name="Lamson J.S."/>
            <person name="Suh Y."/>
            <person name="Carlson H.K."/>
            <person name="Esquivel Z."/>
            <person name="Sadeeshkumar H."/>
            <person name="Chakraborty R."/>
            <person name="Zane G.M."/>
            <person name="Rubin B.E."/>
            <person name="Wall J.D."/>
            <person name="Visel A."/>
            <person name="Bristow J."/>
            <person name="Blow M.J."/>
            <person name="Arkin A.P."/>
            <person name="Deutschbauer A.M."/>
        </authorList>
    </citation>
    <scope>NUCLEOTIDE SEQUENCE [LARGE SCALE GENOMIC DNA]</scope>
    <source>
        <strain evidence="1 2">FW300-N1B4</strain>
    </source>
</reference>
<name>A0A166QP89_PSEFL</name>
<dbReference type="Proteomes" id="UP000076489">
    <property type="component" value="Unassembled WGS sequence"/>
</dbReference>
<dbReference type="AlphaFoldDB" id="A0A166QP89"/>
<dbReference type="RefSeq" id="WP_063340675.1">
    <property type="nucleotide sequence ID" value="NZ_LUKJ01000002.1"/>
</dbReference>
<dbReference type="OrthoDB" id="6910863at2"/>
<accession>A0A166QP89</accession>
<reference evidence="2" key="1">
    <citation type="submission" date="2016-03" db="EMBL/GenBank/DDBJ databases">
        <authorList>
            <person name="Ray J."/>
            <person name="Price M."/>
            <person name="Deutschbauer A."/>
        </authorList>
    </citation>
    <scope>NUCLEOTIDE SEQUENCE [LARGE SCALE GENOMIC DNA]</scope>
    <source>
        <strain evidence="2">FW300-N1B4</strain>
    </source>
</reference>